<gene>
    <name evidence="2" type="ORF">AV942_14100</name>
</gene>
<sequence>MLANNEDVTSKQSAVERMGIKRFDKTLFENLKAQADRSSRRRAHLNVHNNYQDPVQRLFIAMMPDSYVRPHRHTQPHKWEFFMVLDGELDLIFFDEQGRCEQRISLCANGETSGVEIPPNVWHATTCHSPVVFMEVKQGPYEVTDDKGFAPWSPEEGSALVPDFLARVKQVREGEYLNDK</sequence>
<name>A0AAC9ADY5_9ALTE</name>
<dbReference type="Proteomes" id="UP000061468">
    <property type="component" value="Chromosome"/>
</dbReference>
<dbReference type="Gene3D" id="2.60.120.10">
    <property type="entry name" value="Jelly Rolls"/>
    <property type="match status" value="1"/>
</dbReference>
<dbReference type="CDD" id="cd07005">
    <property type="entry name" value="cupin_WbuC-like"/>
    <property type="match status" value="1"/>
</dbReference>
<evidence type="ECO:0000313" key="2">
    <source>
        <dbReference type="EMBL" id="AMJ79341.1"/>
    </source>
</evidence>
<dbReference type="InterPro" id="IPR027565">
    <property type="entry name" value="Cupin_WbuC"/>
</dbReference>
<reference evidence="2 3" key="1">
    <citation type="submission" date="2015-12" db="EMBL/GenBank/DDBJ databases">
        <title>Intraspecies pangenome expansion in the marine bacterium Alteromonas.</title>
        <authorList>
            <person name="Lopez-Perez M."/>
            <person name="Rodriguez-Valera F."/>
        </authorList>
    </citation>
    <scope>NUCLEOTIDE SEQUENCE [LARGE SCALE GENOMIC DNA]</scope>
    <source>
        <strain evidence="2 3">UM8</strain>
    </source>
</reference>
<dbReference type="InterPro" id="IPR046058">
    <property type="entry name" value="WbuC_cupin"/>
</dbReference>
<dbReference type="NCBIfam" id="TIGR04366">
    <property type="entry name" value="cupin_WbuC"/>
    <property type="match status" value="1"/>
</dbReference>
<evidence type="ECO:0000259" key="1">
    <source>
        <dbReference type="Pfam" id="PF19480"/>
    </source>
</evidence>
<accession>A0AAC9ADY5</accession>
<protein>
    <recommendedName>
        <fullName evidence="1">Cupin fold metalloprotein WbuC cupin domain-containing protein</fullName>
    </recommendedName>
</protein>
<proteinExistence type="predicted"/>
<feature type="domain" description="Cupin fold metalloprotein WbuC cupin" evidence="1">
    <location>
        <begin position="23"/>
        <end position="106"/>
    </location>
</feature>
<organism evidence="2 3">
    <name type="scientific">Alteromonas mediterranea</name>
    <dbReference type="NCBI Taxonomy" id="314275"/>
    <lineage>
        <taxon>Bacteria</taxon>
        <taxon>Pseudomonadati</taxon>
        <taxon>Pseudomonadota</taxon>
        <taxon>Gammaproteobacteria</taxon>
        <taxon>Alteromonadales</taxon>
        <taxon>Alteromonadaceae</taxon>
        <taxon>Alteromonas/Salinimonas group</taxon>
        <taxon>Alteromonas</taxon>
    </lineage>
</organism>
<dbReference type="AlphaFoldDB" id="A0AAC9ADY5"/>
<dbReference type="Pfam" id="PF19480">
    <property type="entry name" value="DUF6016"/>
    <property type="match status" value="1"/>
</dbReference>
<dbReference type="RefSeq" id="WP_015067691.1">
    <property type="nucleotide sequence ID" value="NZ_CAXGIV010000010.1"/>
</dbReference>
<dbReference type="SUPFAM" id="SSF51182">
    <property type="entry name" value="RmlC-like cupins"/>
    <property type="match status" value="1"/>
</dbReference>
<dbReference type="EMBL" id="CP013928">
    <property type="protein sequence ID" value="AMJ79341.1"/>
    <property type="molecule type" value="Genomic_DNA"/>
</dbReference>
<dbReference type="GeneID" id="56343186"/>
<evidence type="ECO:0000313" key="3">
    <source>
        <dbReference type="Proteomes" id="UP000061468"/>
    </source>
</evidence>
<dbReference type="InterPro" id="IPR014710">
    <property type="entry name" value="RmlC-like_jellyroll"/>
</dbReference>
<dbReference type="InterPro" id="IPR011051">
    <property type="entry name" value="RmlC_Cupin_sf"/>
</dbReference>